<dbReference type="InterPro" id="IPR006073">
    <property type="entry name" value="GTP-bd"/>
</dbReference>
<reference evidence="6" key="1">
    <citation type="submission" date="2014-08" db="EMBL/GenBank/DDBJ databases">
        <authorList>
            <person name="Murali S."/>
            <person name="Richards S."/>
            <person name="Bandaranaike D."/>
            <person name="Bellair M."/>
            <person name="Blankenburg K."/>
            <person name="Chao H."/>
            <person name="Dinh H."/>
            <person name="Doddapaneni H."/>
            <person name="Dugan-Rocha S."/>
            <person name="Elkadiri S."/>
            <person name="Gnanaolivu R."/>
            <person name="Hughes D."/>
            <person name="Lee S."/>
            <person name="Li M."/>
            <person name="Ming W."/>
            <person name="Munidasa M."/>
            <person name="Muniz J."/>
            <person name="Nguyen L."/>
            <person name="Osuji N."/>
            <person name="Pu L.-L."/>
            <person name="Puazo M."/>
            <person name="Skinner E."/>
            <person name="Qu C."/>
            <person name="Quiroz J."/>
            <person name="Raj R."/>
            <person name="Weissenberger G."/>
            <person name="Xin Y."/>
            <person name="Zou X."/>
            <person name="Han Y."/>
            <person name="Worley K."/>
            <person name="Muzny D."/>
            <person name="Gibbs R."/>
        </authorList>
    </citation>
    <scope>NUCLEOTIDE SEQUENCE</scope>
    <source>
        <strain evidence="6">HAZT.00-mixed</strain>
        <tissue evidence="6">Whole organism</tissue>
    </source>
</reference>
<evidence type="ECO:0000256" key="4">
    <source>
        <dbReference type="ARBA" id="ARBA00023134"/>
    </source>
</evidence>
<dbReference type="PANTHER" id="PTHR10229:SF0">
    <property type="entry name" value="GTP-BINDING PROTEIN 6-RELATED"/>
    <property type="match status" value="1"/>
</dbReference>
<dbReference type="CDD" id="cd01878">
    <property type="entry name" value="HflX"/>
    <property type="match status" value="1"/>
</dbReference>
<keyword evidence="3" id="KW-0460">Magnesium</keyword>
<evidence type="ECO:0000313" key="6">
    <source>
        <dbReference type="EMBL" id="KAA0196126.1"/>
    </source>
</evidence>
<evidence type="ECO:0000256" key="3">
    <source>
        <dbReference type="ARBA" id="ARBA00022842"/>
    </source>
</evidence>
<keyword evidence="1" id="KW-0479">Metal-binding</keyword>
<reference evidence="6" key="3">
    <citation type="submission" date="2019-06" db="EMBL/GenBank/DDBJ databases">
        <authorList>
            <person name="Poynton C."/>
            <person name="Hasenbein S."/>
            <person name="Benoit J.B."/>
            <person name="Sepulveda M.S."/>
            <person name="Poelchau M.F."/>
            <person name="Murali S.C."/>
            <person name="Chen S."/>
            <person name="Glastad K.M."/>
            <person name="Werren J.H."/>
            <person name="Vineis J.H."/>
            <person name="Bowen J.L."/>
            <person name="Friedrich M."/>
            <person name="Jones J."/>
            <person name="Robertson H.M."/>
            <person name="Feyereisen R."/>
            <person name="Mechler-Hickson A."/>
            <person name="Mathers N."/>
            <person name="Lee C.E."/>
            <person name="Colbourne J.K."/>
            <person name="Biales A."/>
            <person name="Johnston J.S."/>
            <person name="Wellborn G.A."/>
            <person name="Rosendale A.J."/>
            <person name="Cridge A.G."/>
            <person name="Munoz-Torres M.C."/>
            <person name="Bain P.A."/>
            <person name="Manny A.R."/>
            <person name="Major K.M."/>
            <person name="Lambert F.N."/>
            <person name="Vulpe C.D."/>
            <person name="Tuck P."/>
            <person name="Blalock B.J."/>
            <person name="Lin Y.-Y."/>
            <person name="Smith M.E."/>
            <person name="Ochoa-Acuna H."/>
            <person name="Chen M.-J.M."/>
            <person name="Childers C.P."/>
            <person name="Qu J."/>
            <person name="Dugan S."/>
            <person name="Lee S.L."/>
            <person name="Chao H."/>
            <person name="Dinh H."/>
            <person name="Han Y."/>
            <person name="Doddapaneni H."/>
            <person name="Worley K.C."/>
            <person name="Muzny D.M."/>
            <person name="Gibbs R.A."/>
            <person name="Richards S."/>
        </authorList>
    </citation>
    <scope>NUCLEOTIDE SEQUENCE</scope>
    <source>
        <strain evidence="6">HAZT.00-mixed</strain>
        <tissue evidence="6">Whole organism</tissue>
    </source>
</reference>
<name>A0A6A0H3C7_HYAAZ</name>
<dbReference type="Gene3D" id="3.40.50.11060">
    <property type="entry name" value="GTPase HflX, N-terminal domain"/>
    <property type="match status" value="1"/>
</dbReference>
<dbReference type="GO" id="GO:0043022">
    <property type="term" value="F:ribosome binding"/>
    <property type="evidence" value="ECO:0007669"/>
    <property type="project" value="TreeGrafter"/>
</dbReference>
<keyword evidence="4" id="KW-0342">GTP-binding</keyword>
<dbReference type="InterPro" id="IPR025121">
    <property type="entry name" value="GTPase_HflX_N"/>
</dbReference>
<dbReference type="GO" id="GO:0046872">
    <property type="term" value="F:metal ion binding"/>
    <property type="evidence" value="ECO:0007669"/>
    <property type="project" value="UniProtKB-KW"/>
</dbReference>
<sequence length="428" mass="47317">MISVYIWTIYFQINIPPFLIAADNDSLVLDDAQYAALLHDAESFGAGVVSKASIKGGVMVVLPWVKWGPRQTLVTCPERVLDEAAALIGSLDNVTLINKSVVKVRYISKSIVFGPGQLEQLKACVADLPVLAALFVAVDRLSRTQIRTLERELGVRVVDRYWVVLSIFHQHAKTVEARMQVALAELPYLRSMTKLSTEQSLIDQRIRLLQMSLNKLLRHRMLVRNRRKVSDLPSVAVVGYTNAGKTSLISALCADGSIQGRDQLFATLDVTAHGLSLPCGVRCVLLDTVGFIQDLPTELVASFNATLQDAAQADVIIHVRDLSHPDRLLHHTTVMAALYSIDLPHTTPIITLDNKADLAPDLRVSEAEQPCTSFLLDDKQFGAGNYCPRRTAAKSHAEETFSNEIANWRASSKASAQKFELVFNIYIF</sequence>
<dbReference type="GO" id="GO:0005737">
    <property type="term" value="C:cytoplasm"/>
    <property type="evidence" value="ECO:0007669"/>
    <property type="project" value="TreeGrafter"/>
</dbReference>
<proteinExistence type="predicted"/>
<dbReference type="PANTHER" id="PTHR10229">
    <property type="entry name" value="GTP-BINDING PROTEIN HFLX"/>
    <property type="match status" value="1"/>
</dbReference>
<evidence type="ECO:0000259" key="5">
    <source>
        <dbReference type="PROSITE" id="PS51705"/>
    </source>
</evidence>
<dbReference type="AlphaFoldDB" id="A0A6A0H3C7"/>
<dbReference type="Pfam" id="PF13167">
    <property type="entry name" value="GTP-bdg_N"/>
    <property type="match status" value="1"/>
</dbReference>
<dbReference type="GO" id="GO:0005525">
    <property type="term" value="F:GTP binding"/>
    <property type="evidence" value="ECO:0007669"/>
    <property type="project" value="UniProtKB-KW"/>
</dbReference>
<dbReference type="Pfam" id="PF01926">
    <property type="entry name" value="MMR_HSR1"/>
    <property type="match status" value="1"/>
</dbReference>
<dbReference type="InterPro" id="IPR027417">
    <property type="entry name" value="P-loop_NTPase"/>
</dbReference>
<organism evidence="6">
    <name type="scientific">Hyalella azteca</name>
    <name type="common">Amphipod</name>
    <dbReference type="NCBI Taxonomy" id="294128"/>
    <lineage>
        <taxon>Eukaryota</taxon>
        <taxon>Metazoa</taxon>
        <taxon>Ecdysozoa</taxon>
        <taxon>Arthropoda</taxon>
        <taxon>Crustacea</taxon>
        <taxon>Multicrustacea</taxon>
        <taxon>Malacostraca</taxon>
        <taxon>Eumalacostraca</taxon>
        <taxon>Peracarida</taxon>
        <taxon>Amphipoda</taxon>
        <taxon>Senticaudata</taxon>
        <taxon>Talitrida</taxon>
        <taxon>Talitroidea</taxon>
        <taxon>Hyalellidae</taxon>
        <taxon>Hyalella</taxon>
    </lineage>
</organism>
<evidence type="ECO:0000256" key="1">
    <source>
        <dbReference type="ARBA" id="ARBA00022723"/>
    </source>
</evidence>
<accession>A0A6A0H3C7</accession>
<dbReference type="PROSITE" id="PS51705">
    <property type="entry name" value="G_HFLX"/>
    <property type="match status" value="1"/>
</dbReference>
<dbReference type="Proteomes" id="UP000711488">
    <property type="component" value="Unassembled WGS sequence"/>
</dbReference>
<dbReference type="InterPro" id="IPR016496">
    <property type="entry name" value="GTPase_HflX"/>
</dbReference>
<feature type="domain" description="Hflx-type G" evidence="5">
    <location>
        <begin position="233"/>
        <end position="428"/>
    </location>
</feature>
<protein>
    <recommendedName>
        <fullName evidence="5">Hflx-type G domain-containing protein</fullName>
    </recommendedName>
</protein>
<evidence type="ECO:0000256" key="2">
    <source>
        <dbReference type="ARBA" id="ARBA00022741"/>
    </source>
</evidence>
<comment type="caution">
    <text evidence="6">The sequence shown here is derived from an EMBL/GenBank/DDBJ whole genome shotgun (WGS) entry which is preliminary data.</text>
</comment>
<dbReference type="InterPro" id="IPR030394">
    <property type="entry name" value="G_HFLX_dom"/>
</dbReference>
<gene>
    <name evidence="6" type="ORF">HAZT_HAZT003537</name>
</gene>
<reference evidence="6" key="2">
    <citation type="journal article" date="2018" name="Environ. Sci. Technol.">
        <title>The Toxicogenome of Hyalella azteca: A Model for Sediment Ecotoxicology and Evolutionary Toxicology.</title>
        <authorList>
            <person name="Poynton H.C."/>
            <person name="Hasenbein S."/>
            <person name="Benoit J.B."/>
            <person name="Sepulveda M.S."/>
            <person name="Poelchau M.F."/>
            <person name="Hughes D.S.T."/>
            <person name="Murali S.C."/>
            <person name="Chen S."/>
            <person name="Glastad K.M."/>
            <person name="Goodisman M.A.D."/>
            <person name="Werren J.H."/>
            <person name="Vineis J.H."/>
            <person name="Bowen J.L."/>
            <person name="Friedrich M."/>
            <person name="Jones J."/>
            <person name="Robertson H.M."/>
            <person name="Feyereisen R."/>
            <person name="Mechler-Hickson A."/>
            <person name="Mathers N."/>
            <person name="Lee C.E."/>
            <person name="Colbourne J.K."/>
            <person name="Biales A."/>
            <person name="Johnston J.S."/>
            <person name="Wellborn G.A."/>
            <person name="Rosendale A.J."/>
            <person name="Cridge A.G."/>
            <person name="Munoz-Torres M.C."/>
            <person name="Bain P.A."/>
            <person name="Manny A.R."/>
            <person name="Major K.M."/>
            <person name="Lambert F.N."/>
            <person name="Vulpe C.D."/>
            <person name="Tuck P."/>
            <person name="Blalock B.J."/>
            <person name="Lin Y.Y."/>
            <person name="Smith M.E."/>
            <person name="Ochoa-Acuna H."/>
            <person name="Chen M.M."/>
            <person name="Childers C.P."/>
            <person name="Qu J."/>
            <person name="Dugan S."/>
            <person name="Lee S.L."/>
            <person name="Chao H."/>
            <person name="Dinh H."/>
            <person name="Han Y."/>
            <person name="Doddapaneni H."/>
            <person name="Worley K.C."/>
            <person name="Muzny D.M."/>
            <person name="Gibbs R.A."/>
            <person name="Richards S."/>
        </authorList>
    </citation>
    <scope>NUCLEOTIDE SEQUENCE</scope>
    <source>
        <strain evidence="6">HAZT.00-mixed</strain>
        <tissue evidence="6">Whole organism</tissue>
    </source>
</reference>
<dbReference type="EMBL" id="JQDR03009135">
    <property type="protein sequence ID" value="KAA0196126.1"/>
    <property type="molecule type" value="Genomic_DNA"/>
</dbReference>
<keyword evidence="2" id="KW-0547">Nucleotide-binding</keyword>
<dbReference type="Gene3D" id="3.40.50.300">
    <property type="entry name" value="P-loop containing nucleotide triphosphate hydrolases"/>
    <property type="match status" value="1"/>
</dbReference>
<dbReference type="SUPFAM" id="SSF52540">
    <property type="entry name" value="P-loop containing nucleoside triphosphate hydrolases"/>
    <property type="match status" value="1"/>
</dbReference>
<dbReference type="InterPro" id="IPR042108">
    <property type="entry name" value="GTPase_HflX_N_sf"/>
</dbReference>